<sequence length="663" mass="73360">MATLPIALVFTVLLVAPGYWGLPFSTVEQETPTCGYSACTGSVPGMLNVHLIPHSHDDVGWLKTVDQYYYGSGGSVLLEVVVVAMTSAVSSGSSRWRQRSSGSGGCSNDKYSIFRFIQVENSVLLAGNGGCSNDKCCVFRFIQVETAFFWKWWVEQDEDTRDLYRSMVNSGQIEMIGGGWSMNDEAATHYHSTIDNFAWGLRRLDEAFGACGRPRVGWQIDPFGHSRETASIMAQMGYDGLLFARLDYQDMVARVNTSTMEMVWEASANLGSSADLFTSIMYSFYGSPSGFCFDVGCNDEPIIDNVHSAEYNVDNRVKDFLSYVNDHASHFVTDNILIPMGGDFQYQDAHINYKNMDKLIRYVNALQANGSRVNVLYSTPSCYLKGLNDAKQTWSTKEDDFFPYGSSPNDYWTGYFTSRPTIKRFERVGNNFLQVCKQLSVLGNVSGEDNLSKLDDMRDAMGIMQHHDAVTGTEKQAVADDYARILTEAINGCGDVTRAAINNLVGNNSNLELKSCLLLNISLCEETERSEDFLVTIYNPISHPVSQYVRLPVSGDSYIVTDSDGNAAMLMADIQLLISPRESVISQIVPIPQSVLDIPYRNSSALNELVFRATDLPPLGFTSYHVTISSSTGSSGTTRQSNDTNIGNTVITEKMKKYFTSSG</sequence>
<dbReference type="Pfam" id="PF21260">
    <property type="entry name" value="Laman-like_dom"/>
    <property type="match status" value="1"/>
</dbReference>
<comment type="cofactor">
    <cofactor evidence="1">
        <name>Zn(2+)</name>
        <dbReference type="ChEBI" id="CHEBI:29105"/>
    </cofactor>
</comment>
<dbReference type="InterPro" id="IPR011330">
    <property type="entry name" value="Glyco_hydro/deAcase_b/a-brl"/>
</dbReference>
<dbReference type="InterPro" id="IPR050843">
    <property type="entry name" value="Glycosyl_Hydrlase_38"/>
</dbReference>
<evidence type="ECO:0000256" key="3">
    <source>
        <dbReference type="ARBA" id="ARBA00022723"/>
    </source>
</evidence>
<proteinExistence type="inferred from homology"/>
<dbReference type="PANTHER" id="PTHR11607">
    <property type="entry name" value="ALPHA-MANNOSIDASE"/>
    <property type="match status" value="1"/>
</dbReference>
<dbReference type="Gene3D" id="3.20.110.10">
    <property type="entry name" value="Glycoside hydrolase 38, N terminal domain"/>
    <property type="match status" value="2"/>
</dbReference>
<dbReference type="FunFam" id="2.60.40.1180:FF:000018">
    <property type="entry name" value="Alpha-mannosidase"/>
    <property type="match status" value="1"/>
</dbReference>
<evidence type="ECO:0000256" key="1">
    <source>
        <dbReference type="ARBA" id="ARBA00001947"/>
    </source>
</evidence>
<evidence type="ECO:0000256" key="2">
    <source>
        <dbReference type="ARBA" id="ARBA00009792"/>
    </source>
</evidence>
<dbReference type="SUPFAM" id="SSF88713">
    <property type="entry name" value="Glycoside hydrolase/deacetylase"/>
    <property type="match status" value="2"/>
</dbReference>
<gene>
    <name evidence="10" type="ORF">TTEB3V08_LOCUS6113</name>
</gene>
<evidence type="ECO:0000256" key="8">
    <source>
        <dbReference type="SAM" id="SignalP"/>
    </source>
</evidence>
<dbReference type="Gene3D" id="1.20.1270.50">
    <property type="entry name" value="Glycoside hydrolase family 38, central domain"/>
    <property type="match status" value="2"/>
</dbReference>
<dbReference type="CDD" id="cd10810">
    <property type="entry name" value="GH38N_AMII_LAM_like"/>
    <property type="match status" value="1"/>
</dbReference>
<dbReference type="EMBL" id="OE002088">
    <property type="protein sequence ID" value="CAD7458128.1"/>
    <property type="molecule type" value="Genomic_DNA"/>
</dbReference>
<dbReference type="GO" id="GO:0030246">
    <property type="term" value="F:carbohydrate binding"/>
    <property type="evidence" value="ECO:0007669"/>
    <property type="project" value="InterPro"/>
</dbReference>
<dbReference type="InterPro" id="IPR037094">
    <property type="entry name" value="Glyco_hydro_38_cen_sf"/>
</dbReference>
<evidence type="ECO:0000256" key="6">
    <source>
        <dbReference type="ARBA" id="ARBA00023157"/>
    </source>
</evidence>
<evidence type="ECO:0000256" key="4">
    <source>
        <dbReference type="ARBA" id="ARBA00022801"/>
    </source>
</evidence>
<keyword evidence="3" id="KW-0479">Metal-binding</keyword>
<dbReference type="GO" id="GO:0006013">
    <property type="term" value="P:mannose metabolic process"/>
    <property type="evidence" value="ECO:0007669"/>
    <property type="project" value="InterPro"/>
</dbReference>
<dbReference type="PANTHER" id="PTHR11607:SF3">
    <property type="entry name" value="LYSOSOMAL ALPHA-MANNOSIDASE"/>
    <property type="match status" value="1"/>
</dbReference>
<dbReference type="InterPro" id="IPR000602">
    <property type="entry name" value="Glyco_hydro_38_N"/>
</dbReference>
<dbReference type="InterPro" id="IPR013780">
    <property type="entry name" value="Glyco_hydro_b"/>
</dbReference>
<feature type="chain" id="PRO_5031225702" description="Glycoside hydrolase family 38 central domain-containing protein" evidence="8">
    <location>
        <begin position="22"/>
        <end position="663"/>
    </location>
</feature>
<accession>A0A7R9NVU3</accession>
<dbReference type="InterPro" id="IPR048534">
    <property type="entry name" value="Man2a1-like_dom"/>
</dbReference>
<evidence type="ECO:0000259" key="9">
    <source>
        <dbReference type="SMART" id="SM00872"/>
    </source>
</evidence>
<feature type="signal peptide" evidence="8">
    <location>
        <begin position="1"/>
        <end position="21"/>
    </location>
</feature>
<dbReference type="Pfam" id="PF01074">
    <property type="entry name" value="Glyco_hydro_38N"/>
    <property type="match status" value="2"/>
</dbReference>
<reference evidence="10" key="1">
    <citation type="submission" date="2020-11" db="EMBL/GenBank/DDBJ databases">
        <authorList>
            <person name="Tran Van P."/>
        </authorList>
    </citation>
    <scope>NUCLEOTIDE SEQUENCE</scope>
</reference>
<comment type="similarity">
    <text evidence="2">Belongs to the glycosyl hydrolase 38 family.</text>
</comment>
<protein>
    <recommendedName>
        <fullName evidence="9">Glycoside hydrolase family 38 central domain-containing protein</fullName>
    </recommendedName>
</protein>
<keyword evidence="6" id="KW-1015">Disulfide bond</keyword>
<dbReference type="Pfam" id="PF09261">
    <property type="entry name" value="Alpha-mann_mid"/>
    <property type="match status" value="1"/>
</dbReference>
<dbReference type="GO" id="GO:0046872">
    <property type="term" value="F:metal ion binding"/>
    <property type="evidence" value="ECO:0007669"/>
    <property type="project" value="UniProtKB-KW"/>
</dbReference>
<dbReference type="InterPro" id="IPR015341">
    <property type="entry name" value="Glyco_hydro_38_cen"/>
</dbReference>
<dbReference type="AlphaFoldDB" id="A0A7R9NVU3"/>
<keyword evidence="5" id="KW-0862">Zinc</keyword>
<dbReference type="GO" id="GO:0004559">
    <property type="term" value="F:alpha-mannosidase activity"/>
    <property type="evidence" value="ECO:0007669"/>
    <property type="project" value="InterPro"/>
</dbReference>
<dbReference type="SMART" id="SM00872">
    <property type="entry name" value="Alpha-mann_mid"/>
    <property type="match status" value="1"/>
</dbReference>
<dbReference type="SUPFAM" id="SSF74650">
    <property type="entry name" value="Galactose mutarotase-like"/>
    <property type="match status" value="1"/>
</dbReference>
<keyword evidence="7" id="KW-0326">Glycosidase</keyword>
<dbReference type="FunFam" id="1.20.1270.50:FF:000002">
    <property type="entry name" value="Alpha-mannosidase"/>
    <property type="match status" value="1"/>
</dbReference>
<dbReference type="GO" id="GO:0005764">
    <property type="term" value="C:lysosome"/>
    <property type="evidence" value="ECO:0007669"/>
    <property type="project" value="TreeGrafter"/>
</dbReference>
<keyword evidence="8" id="KW-0732">Signal</keyword>
<dbReference type="InterPro" id="IPR028995">
    <property type="entry name" value="Glyco_hydro_57/38_cen_sf"/>
</dbReference>
<dbReference type="FunFam" id="1.20.1270.50:FF:000003">
    <property type="entry name" value="Alpha-mannosidase"/>
    <property type="match status" value="1"/>
</dbReference>
<evidence type="ECO:0000256" key="7">
    <source>
        <dbReference type="ARBA" id="ARBA00023295"/>
    </source>
</evidence>
<dbReference type="SUPFAM" id="SSF88688">
    <property type="entry name" value="Families 57/38 glycoside transferase middle domain"/>
    <property type="match status" value="1"/>
</dbReference>
<name>A0A7R9NVU3_9NEOP</name>
<dbReference type="Gene3D" id="2.60.40.1180">
    <property type="entry name" value="Golgi alpha-mannosidase II"/>
    <property type="match status" value="1"/>
</dbReference>
<keyword evidence="4" id="KW-0378">Hydrolase</keyword>
<dbReference type="InterPro" id="IPR027291">
    <property type="entry name" value="Glyco_hydro_38_N_sf"/>
</dbReference>
<dbReference type="InterPro" id="IPR011013">
    <property type="entry name" value="Gal_mutarotase_sf_dom"/>
</dbReference>
<evidence type="ECO:0000313" key="10">
    <source>
        <dbReference type="EMBL" id="CAD7458128.1"/>
    </source>
</evidence>
<evidence type="ECO:0000256" key="5">
    <source>
        <dbReference type="ARBA" id="ARBA00022833"/>
    </source>
</evidence>
<organism evidence="10">
    <name type="scientific">Timema tahoe</name>
    <dbReference type="NCBI Taxonomy" id="61484"/>
    <lineage>
        <taxon>Eukaryota</taxon>
        <taxon>Metazoa</taxon>
        <taxon>Ecdysozoa</taxon>
        <taxon>Arthropoda</taxon>
        <taxon>Hexapoda</taxon>
        <taxon>Insecta</taxon>
        <taxon>Pterygota</taxon>
        <taxon>Neoptera</taxon>
        <taxon>Polyneoptera</taxon>
        <taxon>Phasmatodea</taxon>
        <taxon>Timematodea</taxon>
        <taxon>Timematoidea</taxon>
        <taxon>Timematidae</taxon>
        <taxon>Timema</taxon>
    </lineage>
</organism>
<feature type="domain" description="Glycoside hydrolase family 38 central" evidence="9">
    <location>
        <begin position="410"/>
        <end position="486"/>
    </location>
</feature>